<keyword evidence="9" id="KW-1185">Reference proteome</keyword>
<evidence type="ECO:0000256" key="4">
    <source>
        <dbReference type="SAM" id="Coils"/>
    </source>
</evidence>
<keyword evidence="5" id="KW-0472">Membrane</keyword>
<reference evidence="8 9" key="1">
    <citation type="journal article" date="2013" name="Genome Announc.">
        <title>Draft Genome Sequence of an Alphaproteobacterium, Caenispirillum salinarum AK4(T), Isolated from a Solar Saltern.</title>
        <authorList>
            <person name="Khatri I."/>
            <person name="Singh A."/>
            <person name="Korpole S."/>
            <person name="Pinnaka A.K."/>
            <person name="Subramanian S."/>
        </authorList>
    </citation>
    <scope>NUCLEOTIDE SEQUENCE [LARGE SCALE GENOMIC DNA]</scope>
    <source>
        <strain evidence="8 9">AK4</strain>
    </source>
</reference>
<dbReference type="InterPro" id="IPR004089">
    <property type="entry name" value="MCPsignal_dom"/>
</dbReference>
<comment type="caution">
    <text evidence="8">The sequence shown here is derived from an EMBL/GenBank/DDBJ whole genome shotgun (WGS) entry which is preliminary data.</text>
</comment>
<dbReference type="OrthoDB" id="3289104at2"/>
<dbReference type="Gene3D" id="1.10.287.950">
    <property type="entry name" value="Methyl-accepting chemotaxis protein"/>
    <property type="match status" value="1"/>
</dbReference>
<dbReference type="EMBL" id="ANHY01000033">
    <property type="protein sequence ID" value="EKV26256.1"/>
    <property type="molecule type" value="Genomic_DNA"/>
</dbReference>
<evidence type="ECO:0000256" key="1">
    <source>
        <dbReference type="ARBA" id="ARBA00023224"/>
    </source>
</evidence>
<evidence type="ECO:0000256" key="5">
    <source>
        <dbReference type="SAM" id="Phobius"/>
    </source>
</evidence>
<dbReference type="Gene3D" id="6.10.340.10">
    <property type="match status" value="1"/>
</dbReference>
<evidence type="ECO:0000313" key="8">
    <source>
        <dbReference type="EMBL" id="EKV26256.1"/>
    </source>
</evidence>
<evidence type="ECO:0000256" key="3">
    <source>
        <dbReference type="PROSITE-ProRule" id="PRU00284"/>
    </source>
</evidence>
<gene>
    <name evidence="8" type="ORF">C882_2834</name>
</gene>
<evidence type="ECO:0000256" key="2">
    <source>
        <dbReference type="ARBA" id="ARBA00029447"/>
    </source>
</evidence>
<dbReference type="SMART" id="SM00283">
    <property type="entry name" value="MA"/>
    <property type="match status" value="1"/>
</dbReference>
<dbReference type="SUPFAM" id="SSF58104">
    <property type="entry name" value="Methyl-accepting chemotaxis protein (MCP) signaling domain"/>
    <property type="match status" value="1"/>
</dbReference>
<dbReference type="RefSeq" id="WP_009542825.1">
    <property type="nucleotide sequence ID" value="NZ_ANHY01000033.1"/>
</dbReference>
<dbReference type="GO" id="GO:0007165">
    <property type="term" value="P:signal transduction"/>
    <property type="evidence" value="ECO:0007669"/>
    <property type="project" value="UniProtKB-KW"/>
</dbReference>
<dbReference type="SMART" id="SM01358">
    <property type="entry name" value="HBM"/>
    <property type="match status" value="1"/>
</dbReference>
<dbReference type="PATRIC" id="fig|1238182.3.peg.4385"/>
<dbReference type="PANTHER" id="PTHR32089:SF112">
    <property type="entry name" value="LYSOZYME-LIKE PROTEIN-RELATED"/>
    <property type="match status" value="1"/>
</dbReference>
<protein>
    <recommendedName>
        <fullName evidence="10">Methyl-accepting chemotaxis protein</fullName>
    </recommendedName>
</protein>
<evidence type="ECO:0000313" key="9">
    <source>
        <dbReference type="Proteomes" id="UP000009881"/>
    </source>
</evidence>
<feature type="domain" description="HAMP" evidence="7">
    <location>
        <begin position="317"/>
        <end position="370"/>
    </location>
</feature>
<dbReference type="AlphaFoldDB" id="K9HBX6"/>
<organism evidence="8 9">
    <name type="scientific">Caenispirillum salinarum AK4</name>
    <dbReference type="NCBI Taxonomy" id="1238182"/>
    <lineage>
        <taxon>Bacteria</taxon>
        <taxon>Pseudomonadati</taxon>
        <taxon>Pseudomonadota</taxon>
        <taxon>Alphaproteobacteria</taxon>
        <taxon>Rhodospirillales</taxon>
        <taxon>Novispirillaceae</taxon>
        <taxon>Caenispirillum</taxon>
    </lineage>
</organism>
<dbReference type="eggNOG" id="COG0840">
    <property type="taxonomic scope" value="Bacteria"/>
</dbReference>
<dbReference type="GO" id="GO:0016020">
    <property type="term" value="C:membrane"/>
    <property type="evidence" value="ECO:0007669"/>
    <property type="project" value="InterPro"/>
</dbReference>
<dbReference type="Proteomes" id="UP000009881">
    <property type="component" value="Unassembled WGS sequence"/>
</dbReference>
<keyword evidence="1 3" id="KW-0807">Transducer</keyword>
<dbReference type="PANTHER" id="PTHR32089">
    <property type="entry name" value="METHYL-ACCEPTING CHEMOTAXIS PROTEIN MCPB"/>
    <property type="match status" value="1"/>
</dbReference>
<dbReference type="Pfam" id="PF00672">
    <property type="entry name" value="HAMP"/>
    <property type="match status" value="1"/>
</dbReference>
<keyword evidence="5" id="KW-1133">Transmembrane helix</keyword>
<proteinExistence type="inferred from homology"/>
<feature type="transmembrane region" description="Helical" evidence="5">
    <location>
        <begin position="293"/>
        <end position="315"/>
    </location>
</feature>
<evidence type="ECO:0000259" key="7">
    <source>
        <dbReference type="PROSITE" id="PS50885"/>
    </source>
</evidence>
<dbReference type="PROSITE" id="PS50111">
    <property type="entry name" value="CHEMOTAXIS_TRANSDUC_2"/>
    <property type="match status" value="1"/>
</dbReference>
<keyword evidence="4" id="KW-0175">Coiled coil</keyword>
<dbReference type="SMART" id="SM00304">
    <property type="entry name" value="HAMP"/>
    <property type="match status" value="1"/>
</dbReference>
<dbReference type="PROSITE" id="PS50885">
    <property type="entry name" value="HAMP"/>
    <property type="match status" value="1"/>
</dbReference>
<feature type="domain" description="Methyl-accepting transducer" evidence="6">
    <location>
        <begin position="411"/>
        <end position="647"/>
    </location>
</feature>
<keyword evidence="5" id="KW-0812">Transmembrane</keyword>
<dbReference type="InterPro" id="IPR003660">
    <property type="entry name" value="HAMP_dom"/>
</dbReference>
<dbReference type="CDD" id="cd06225">
    <property type="entry name" value="HAMP"/>
    <property type="match status" value="1"/>
</dbReference>
<accession>K9HBX6</accession>
<feature type="coiled-coil region" evidence="4">
    <location>
        <begin position="363"/>
        <end position="390"/>
    </location>
</feature>
<name>K9HBX6_9PROT</name>
<evidence type="ECO:0000259" key="6">
    <source>
        <dbReference type="PROSITE" id="PS50111"/>
    </source>
</evidence>
<evidence type="ECO:0008006" key="10">
    <source>
        <dbReference type="Google" id="ProtNLM"/>
    </source>
</evidence>
<feature type="transmembrane region" description="Helical" evidence="5">
    <location>
        <begin position="20"/>
        <end position="44"/>
    </location>
</feature>
<sequence length="666" mass="70040">MSATSSSPGALNGALSRLPIPARIVILVAAAVVVMAAMAGSAWFGQQQIEAADRDLARTERVIDATHAVAVGLERLRRTERAYLTGEDAAAAERARDALARLDTDLDALAAEGGGAADAAAELRSTVGTIGARFEDAAAMRETLGLTREDGLTGSLRAAVTELEKALAQWPSVDAIETLKVLLLSMRRYELDFMLSPEKALIDRHRKPFNEFDFGLLAAPMDDATRTRFTELVTRYRETLERYAETRLALDDAMRGLEASIDATAPLFERIDAATAAAMEAARARQDAARARMVTILVIAAAAGVLLFAAFGTLMGRSIVMPLRGIQVAMRRLAEGDHGVTVPGTSLRDEIGEMAREIEVFKNTAAEAARLKAEEQAREAAARAERAKEMRALSHALEETVQAVAHSVAAHAGQMRGMAEGIVRAVDDTRDHGGAMTDMAAATHGAITDVEAATKSLAAAIGEITSEVEGTSRVVKGAAKDAGHTTEVVKGLTAAADRIGEIVAMIDGIAAQTNMLALNATIEAARAGAAGKGFAVVAGEVKQLAHQTSQATAEIAGQIEAVQKATTEAAGAIEHIVETILRTDRMTTTILDQVERQSSATTAILRSLRGAVGHTSAVEARLAAVNAAADGTKRDARQMLDASAALSGEAERLDAEVSGFLTRMRA</sequence>
<comment type="similarity">
    <text evidence="2">Belongs to the methyl-accepting chemotaxis (MCP) protein family.</text>
</comment>
<dbReference type="InterPro" id="IPR032255">
    <property type="entry name" value="HBM"/>
</dbReference>
<dbReference type="STRING" id="1238182.C882_2834"/>
<dbReference type="Pfam" id="PF00015">
    <property type="entry name" value="MCPsignal"/>
    <property type="match status" value="1"/>
</dbReference>